<evidence type="ECO:0000313" key="3">
    <source>
        <dbReference type="EMBL" id="KAG2079613.1"/>
    </source>
</evidence>
<organism evidence="3 4">
    <name type="scientific">Suillus discolor</name>
    <dbReference type="NCBI Taxonomy" id="1912936"/>
    <lineage>
        <taxon>Eukaryota</taxon>
        <taxon>Fungi</taxon>
        <taxon>Dikarya</taxon>
        <taxon>Basidiomycota</taxon>
        <taxon>Agaricomycotina</taxon>
        <taxon>Agaricomycetes</taxon>
        <taxon>Agaricomycetidae</taxon>
        <taxon>Boletales</taxon>
        <taxon>Suillineae</taxon>
        <taxon>Suillaceae</taxon>
        <taxon>Suillus</taxon>
    </lineage>
</organism>
<evidence type="ECO:0000259" key="2">
    <source>
        <dbReference type="Pfam" id="PF17667"/>
    </source>
</evidence>
<evidence type="ECO:0000313" key="4">
    <source>
        <dbReference type="Proteomes" id="UP000823399"/>
    </source>
</evidence>
<dbReference type="EMBL" id="JABBWM010000710">
    <property type="protein sequence ID" value="KAG2079613.1"/>
    <property type="molecule type" value="Genomic_DNA"/>
</dbReference>
<feature type="region of interest" description="Disordered" evidence="1">
    <location>
        <begin position="329"/>
        <end position="359"/>
    </location>
</feature>
<name>A0A9P7EPR6_9AGAM</name>
<keyword evidence="3" id="KW-0418">Kinase</keyword>
<dbReference type="PANTHER" id="PTHR38248:SF2">
    <property type="entry name" value="FUNK1 11"/>
    <property type="match status" value="1"/>
</dbReference>
<dbReference type="SUPFAM" id="SSF56112">
    <property type="entry name" value="Protein kinase-like (PK-like)"/>
    <property type="match status" value="1"/>
</dbReference>
<gene>
    <name evidence="3" type="ORF">F5147DRAFT_784916</name>
</gene>
<keyword evidence="3" id="KW-0808">Transferase</keyword>
<evidence type="ECO:0000256" key="1">
    <source>
        <dbReference type="SAM" id="MobiDB-lite"/>
    </source>
</evidence>
<dbReference type="InterPro" id="IPR040976">
    <property type="entry name" value="Pkinase_fungal"/>
</dbReference>
<feature type="compositionally biased region" description="Polar residues" evidence="1">
    <location>
        <begin position="338"/>
        <end position="359"/>
    </location>
</feature>
<dbReference type="Proteomes" id="UP000823399">
    <property type="component" value="Unassembled WGS sequence"/>
</dbReference>
<dbReference type="AlphaFoldDB" id="A0A9P7EPR6"/>
<keyword evidence="4" id="KW-1185">Reference proteome</keyword>
<proteinExistence type="predicted"/>
<dbReference type="Gene3D" id="1.10.510.10">
    <property type="entry name" value="Transferase(Phosphotransferase) domain 1"/>
    <property type="match status" value="1"/>
</dbReference>
<dbReference type="RefSeq" id="XP_041284024.1">
    <property type="nucleotide sequence ID" value="XM_041442884.1"/>
</dbReference>
<dbReference type="Pfam" id="PF17667">
    <property type="entry name" value="Pkinase_fungal"/>
    <property type="match status" value="1"/>
</dbReference>
<sequence length="359" mass="41262">MVCYCVRDPTDGKDYVMKDCWVPEAKRYHEVAVLKQVHGIPNVVQLVDDWDVMYDGEPDCTARIRDRYQQFDPDDRDDHRFCNRFHRQLVMTPCGEPLSHFSSRKELICAFCDFVVAHRLMVECGILHGDLSLNNFIIYEGNSYFIDFDYARFIEEGKTSTISFGTGTIPYISMRVLKKMLRNAETVKKTADATQLQQIEHYMCDDLESMFYIFFEFVTKYGGAHGIVAPTWDKLAMPWLEAYENLGASSLLTTFLSKKGAIYEGDFLMDRVSDYFSEFKPLVNEWRSQIHLTEIDTNATIIHDHIFQMLAMFIAKLEDSDEIPIPIPLPYPPPQSPTVQPTAGPSTLPRTGTTWSSTS</sequence>
<reference evidence="3" key="1">
    <citation type="journal article" date="2020" name="New Phytol.">
        <title>Comparative genomics reveals dynamic genome evolution in host specialist ectomycorrhizal fungi.</title>
        <authorList>
            <person name="Lofgren L.A."/>
            <person name="Nguyen N.H."/>
            <person name="Vilgalys R."/>
            <person name="Ruytinx J."/>
            <person name="Liao H.L."/>
            <person name="Branco S."/>
            <person name="Kuo A."/>
            <person name="LaButti K."/>
            <person name="Lipzen A."/>
            <person name="Andreopoulos W."/>
            <person name="Pangilinan J."/>
            <person name="Riley R."/>
            <person name="Hundley H."/>
            <person name="Na H."/>
            <person name="Barry K."/>
            <person name="Grigoriev I.V."/>
            <person name="Stajich J.E."/>
            <person name="Kennedy P.G."/>
        </authorList>
    </citation>
    <scope>NUCLEOTIDE SEQUENCE</scope>
    <source>
        <strain evidence="3">FC423</strain>
    </source>
</reference>
<dbReference type="GO" id="GO:0016301">
    <property type="term" value="F:kinase activity"/>
    <property type="evidence" value="ECO:0007669"/>
    <property type="project" value="UniProtKB-KW"/>
</dbReference>
<dbReference type="InterPro" id="IPR011009">
    <property type="entry name" value="Kinase-like_dom_sf"/>
</dbReference>
<comment type="caution">
    <text evidence="3">The sequence shown here is derived from an EMBL/GenBank/DDBJ whole genome shotgun (WGS) entry which is preliminary data.</text>
</comment>
<feature type="domain" description="Fungal-type protein kinase" evidence="2">
    <location>
        <begin position="2"/>
        <end position="215"/>
    </location>
</feature>
<dbReference type="OrthoDB" id="2621437at2759"/>
<accession>A0A9P7EPR6</accession>
<dbReference type="GeneID" id="64705143"/>
<protein>
    <submittedName>
        <fullName evidence="3">Kinase-like domain-containing protein</fullName>
    </submittedName>
</protein>
<dbReference type="PANTHER" id="PTHR38248">
    <property type="entry name" value="FUNK1 6"/>
    <property type="match status" value="1"/>
</dbReference>